<dbReference type="Proteomes" id="UP000381093">
    <property type="component" value="Unassembled WGS sequence"/>
</dbReference>
<protein>
    <recommendedName>
        <fullName evidence="3">AB hydrolase-1 domain-containing protein</fullName>
    </recommendedName>
</protein>
<dbReference type="Gene3D" id="3.40.50.1820">
    <property type="entry name" value="alpha/beta hydrolase"/>
    <property type="match status" value="2"/>
</dbReference>
<dbReference type="EMBL" id="CABVHW010000005">
    <property type="protein sequence ID" value="VVN92337.1"/>
    <property type="molecule type" value="Genomic_DNA"/>
</dbReference>
<keyword evidence="2" id="KW-0443">Lipid metabolism</keyword>
<keyword evidence="1" id="KW-0442">Lipid degradation</keyword>
<reference evidence="4 5" key="1">
    <citation type="submission" date="2019-09" db="EMBL/GenBank/DDBJ databases">
        <authorList>
            <person name="Chandra G."/>
            <person name="Truman W A."/>
        </authorList>
    </citation>
    <scope>NUCLEOTIDE SEQUENCE [LARGE SCALE GENOMIC DNA]</scope>
    <source>
        <strain evidence="4">PS710</strain>
    </source>
</reference>
<organism evidence="4 5">
    <name type="scientific">Pseudomonas fluorescens</name>
    <dbReference type="NCBI Taxonomy" id="294"/>
    <lineage>
        <taxon>Bacteria</taxon>
        <taxon>Pseudomonadati</taxon>
        <taxon>Pseudomonadota</taxon>
        <taxon>Gammaproteobacteria</taxon>
        <taxon>Pseudomonadales</taxon>
        <taxon>Pseudomonadaceae</taxon>
        <taxon>Pseudomonas</taxon>
    </lineage>
</organism>
<dbReference type="InterPro" id="IPR000073">
    <property type="entry name" value="AB_hydrolase_1"/>
</dbReference>
<evidence type="ECO:0000256" key="2">
    <source>
        <dbReference type="ARBA" id="ARBA00023098"/>
    </source>
</evidence>
<proteinExistence type="predicted"/>
<gene>
    <name evidence="4" type="ORF">PS710_01977</name>
</gene>
<evidence type="ECO:0000313" key="4">
    <source>
        <dbReference type="EMBL" id="VVN92337.1"/>
    </source>
</evidence>
<evidence type="ECO:0000313" key="5">
    <source>
        <dbReference type="Proteomes" id="UP000381093"/>
    </source>
</evidence>
<feature type="domain" description="AB hydrolase-1" evidence="3">
    <location>
        <begin position="108"/>
        <end position="314"/>
    </location>
</feature>
<dbReference type="InterPro" id="IPR029058">
    <property type="entry name" value="AB_hydrolase_fold"/>
</dbReference>
<sequence>MVVNDNASWLDKRVDLATFASRLAPTMASLFRDSSRAGSSGSRPFLCKSIMQSSSNLFPVALISAERRGDLSEDVYRLKPGNSPDGTVELAVTRLGMADEPAVRGVPVILLHGSFSNRRFWFSPKGLGLGAYLARLGFDVWIAEMRGHGLSQRNQNYRNNRVADYARYDLPAIGAFVREQSDQVPHWIGHSLGGITLAAALGGEYIDESVVASAAFFGTQVSRTYWPLKFPPVEWGGRFILKRFAQLSGSRLKRGPEDEPIGLALESMRWYGLFGRFGDADKDWWAGLADVQLPVLAVSATGDHQDPAWACRKLFDQVGSEHKQFVTLGREQGFGDNFGHVEMLVSKAAQTEVWPLVARWLADQRTPLLGEKSDFATAIRA</sequence>
<dbReference type="PANTHER" id="PTHR11005">
    <property type="entry name" value="LYSOSOMAL ACID LIPASE-RELATED"/>
    <property type="match status" value="1"/>
</dbReference>
<name>A0A5E7BRN3_PSEFL</name>
<dbReference type="GO" id="GO:0016042">
    <property type="term" value="P:lipid catabolic process"/>
    <property type="evidence" value="ECO:0007669"/>
    <property type="project" value="UniProtKB-KW"/>
</dbReference>
<dbReference type="SUPFAM" id="SSF53474">
    <property type="entry name" value="alpha/beta-Hydrolases"/>
    <property type="match status" value="1"/>
</dbReference>
<accession>A0A5E7BRN3</accession>
<dbReference type="AlphaFoldDB" id="A0A5E7BRN3"/>
<evidence type="ECO:0000256" key="1">
    <source>
        <dbReference type="ARBA" id="ARBA00022963"/>
    </source>
</evidence>
<evidence type="ECO:0000259" key="3">
    <source>
        <dbReference type="Pfam" id="PF12697"/>
    </source>
</evidence>
<dbReference type="Pfam" id="PF12697">
    <property type="entry name" value="Abhydrolase_6"/>
    <property type="match status" value="1"/>
</dbReference>